<name>A0A835EU89_9POAL</name>
<dbReference type="AlphaFoldDB" id="A0A835EU89"/>
<proteinExistence type="predicted"/>
<dbReference type="EMBL" id="JACEFO010001739">
    <property type="protein sequence ID" value="KAF8714017.1"/>
    <property type="molecule type" value="Genomic_DNA"/>
</dbReference>
<evidence type="ECO:0008006" key="4">
    <source>
        <dbReference type="Google" id="ProtNLM"/>
    </source>
</evidence>
<comment type="caution">
    <text evidence="2">The sequence shown here is derived from an EMBL/GenBank/DDBJ whole genome shotgun (WGS) entry which is preliminary data.</text>
</comment>
<dbReference type="OrthoDB" id="687162at2759"/>
<organism evidence="2 3">
    <name type="scientific">Digitaria exilis</name>
    <dbReference type="NCBI Taxonomy" id="1010633"/>
    <lineage>
        <taxon>Eukaryota</taxon>
        <taxon>Viridiplantae</taxon>
        <taxon>Streptophyta</taxon>
        <taxon>Embryophyta</taxon>
        <taxon>Tracheophyta</taxon>
        <taxon>Spermatophyta</taxon>
        <taxon>Magnoliopsida</taxon>
        <taxon>Liliopsida</taxon>
        <taxon>Poales</taxon>
        <taxon>Poaceae</taxon>
        <taxon>PACMAD clade</taxon>
        <taxon>Panicoideae</taxon>
        <taxon>Panicodae</taxon>
        <taxon>Paniceae</taxon>
        <taxon>Anthephorinae</taxon>
        <taxon>Digitaria</taxon>
    </lineage>
</organism>
<evidence type="ECO:0000313" key="2">
    <source>
        <dbReference type="EMBL" id="KAF8714017.1"/>
    </source>
</evidence>
<evidence type="ECO:0000313" key="3">
    <source>
        <dbReference type="Proteomes" id="UP000636709"/>
    </source>
</evidence>
<reference evidence="2" key="1">
    <citation type="submission" date="2020-07" db="EMBL/GenBank/DDBJ databases">
        <title>Genome sequence and genetic diversity analysis of an under-domesticated orphan crop, white fonio (Digitaria exilis).</title>
        <authorList>
            <person name="Bennetzen J.L."/>
            <person name="Chen S."/>
            <person name="Ma X."/>
            <person name="Wang X."/>
            <person name="Yssel A.E.J."/>
            <person name="Chaluvadi S.R."/>
            <person name="Johnson M."/>
            <person name="Gangashetty P."/>
            <person name="Hamidou F."/>
            <person name="Sanogo M.D."/>
            <person name="Zwaenepoel A."/>
            <person name="Wallace J."/>
            <person name="Van De Peer Y."/>
            <person name="Van Deynze A."/>
        </authorList>
    </citation>
    <scope>NUCLEOTIDE SEQUENCE</scope>
    <source>
        <tissue evidence="2">Leaves</tissue>
    </source>
</reference>
<keyword evidence="3" id="KW-1185">Reference proteome</keyword>
<keyword evidence="1" id="KW-0732">Signal</keyword>
<sequence>MLAIYLLFLELTKYSEGQLRCTVWCIHKGLVSRGSRTEIGKFYLDLVSLILLLVLVVSDRASSQRSLSIQKWVSFLLRRRCKLMKHWDGKMRQCSVLVPPPRTSSLLVLVRRLLRLPDQRRKVKVPAAVNACIVNALRSVISNGSLSDGVRSLRRSQVGESFIWACDGEGTSDTILLWHIATCILEVRHPCRHDQEQGSPPLSNISDHKIVATHLSRYCAYLVTWSPKLLPDNVAWSKSLYKAVKKDAEDALVAGHSAARSLTPVVEYQQLVETLSANSKHEVLKNGVKLGEQLVETIEEEETAWKLLADFWSEMILYVAPSDNLEGHKEAIARGGELITLLWAMLFHAGIVSRPGEEDGSAATTTSAGAV</sequence>
<protein>
    <recommendedName>
        <fullName evidence="4">DUF4220 domain-containing protein</fullName>
    </recommendedName>
</protein>
<dbReference type="Pfam" id="PF04578">
    <property type="entry name" value="DUF594"/>
    <property type="match status" value="1"/>
</dbReference>
<gene>
    <name evidence="2" type="ORF">HU200_028008</name>
</gene>
<evidence type="ECO:0000256" key="1">
    <source>
        <dbReference type="SAM" id="SignalP"/>
    </source>
</evidence>
<dbReference type="Proteomes" id="UP000636709">
    <property type="component" value="Unassembled WGS sequence"/>
</dbReference>
<accession>A0A835EU89</accession>
<dbReference type="InterPro" id="IPR007658">
    <property type="entry name" value="DUF594"/>
</dbReference>
<feature type="signal peptide" evidence="1">
    <location>
        <begin position="1"/>
        <end position="17"/>
    </location>
</feature>
<feature type="chain" id="PRO_5032294453" description="DUF4220 domain-containing protein" evidence="1">
    <location>
        <begin position="18"/>
        <end position="371"/>
    </location>
</feature>
<dbReference type="PANTHER" id="PTHR31325">
    <property type="entry name" value="OS01G0798800 PROTEIN-RELATED"/>
    <property type="match status" value="1"/>
</dbReference>